<dbReference type="InterPro" id="IPR051692">
    <property type="entry name" value="OMP-like"/>
</dbReference>
<dbReference type="InterPro" id="IPR011250">
    <property type="entry name" value="OMP/PagP_B-barrel"/>
</dbReference>
<comment type="subcellular location">
    <subcellularLocation>
        <location evidence="1">Cell outer membrane</location>
    </subcellularLocation>
</comment>
<keyword evidence="4" id="KW-0998">Cell outer membrane</keyword>
<keyword evidence="3" id="KW-0472">Membrane</keyword>
<dbReference type="Gene3D" id="2.40.160.20">
    <property type="match status" value="1"/>
</dbReference>
<dbReference type="STRING" id="395965.Msil_0888"/>
<dbReference type="PANTHER" id="PTHR34001:SF3">
    <property type="entry name" value="BLL7405 PROTEIN"/>
    <property type="match status" value="1"/>
</dbReference>
<proteinExistence type="inferred from homology"/>
<evidence type="ECO:0000256" key="6">
    <source>
        <dbReference type="SAM" id="SignalP"/>
    </source>
</evidence>
<dbReference type="InterPro" id="IPR027385">
    <property type="entry name" value="Beta-barrel_OMP"/>
</dbReference>
<dbReference type="Proteomes" id="UP000002257">
    <property type="component" value="Chromosome"/>
</dbReference>
<dbReference type="RefSeq" id="WP_012589928.1">
    <property type="nucleotide sequence ID" value="NC_011666.1"/>
</dbReference>
<evidence type="ECO:0000313" key="9">
    <source>
        <dbReference type="Proteomes" id="UP000002257"/>
    </source>
</evidence>
<evidence type="ECO:0000256" key="2">
    <source>
        <dbReference type="ARBA" id="ARBA00022729"/>
    </source>
</evidence>
<dbReference type="GO" id="GO:0009279">
    <property type="term" value="C:cell outer membrane"/>
    <property type="evidence" value="ECO:0007669"/>
    <property type="project" value="UniProtKB-SubCell"/>
</dbReference>
<sequence>MLRRALLTTTTLAVFAGAALAADLPYGQESGGYAPAPIFTWSGLYLGGQIGYGWANNALSGWGPFFVFSGASYNPSGVLGGAHVGYNLQFNQIVLGLEGDVEATGVDKTYAFGPTVYTTQIPVQGSIRARFGFAVDRALFYVTGGAAFASVTNQYQSYLGYNSLNRSFAGWTIGGGLEYALTNNWSVRAEYRYSDFGTATDYTFTAGPGGNVARHLTENAARVGFSYKFDGLFAPSYAR</sequence>
<dbReference type="HOGENOM" id="CLU_037100_0_1_5"/>
<feature type="domain" description="Outer membrane protein beta-barrel" evidence="7">
    <location>
        <begin position="40"/>
        <end position="229"/>
    </location>
</feature>
<feature type="chain" id="PRO_5002868576" evidence="6">
    <location>
        <begin position="22"/>
        <end position="239"/>
    </location>
</feature>
<evidence type="ECO:0000256" key="3">
    <source>
        <dbReference type="ARBA" id="ARBA00023136"/>
    </source>
</evidence>
<name>B8ESG8_METSB</name>
<dbReference type="EMBL" id="CP001280">
    <property type="protein sequence ID" value="ACK49858.1"/>
    <property type="molecule type" value="Genomic_DNA"/>
</dbReference>
<comment type="similarity">
    <text evidence="5">Belongs to the Omp25/RopB family.</text>
</comment>
<dbReference type="PANTHER" id="PTHR34001">
    <property type="entry name" value="BLL7405 PROTEIN"/>
    <property type="match status" value="1"/>
</dbReference>
<protein>
    <submittedName>
        <fullName evidence="8">Porin</fullName>
    </submittedName>
</protein>
<evidence type="ECO:0000313" key="8">
    <source>
        <dbReference type="EMBL" id="ACK49858.1"/>
    </source>
</evidence>
<accession>B8ESG8</accession>
<dbReference type="AlphaFoldDB" id="B8ESG8"/>
<dbReference type="KEGG" id="msl:Msil_0888"/>
<evidence type="ECO:0000256" key="4">
    <source>
        <dbReference type="ARBA" id="ARBA00023237"/>
    </source>
</evidence>
<keyword evidence="9" id="KW-1185">Reference proteome</keyword>
<dbReference type="OrthoDB" id="9815357at2"/>
<feature type="signal peptide" evidence="6">
    <location>
        <begin position="1"/>
        <end position="21"/>
    </location>
</feature>
<dbReference type="SUPFAM" id="SSF56925">
    <property type="entry name" value="OMPA-like"/>
    <property type="match status" value="1"/>
</dbReference>
<evidence type="ECO:0000256" key="1">
    <source>
        <dbReference type="ARBA" id="ARBA00004442"/>
    </source>
</evidence>
<gene>
    <name evidence="8" type="ordered locus">Msil_0888</name>
</gene>
<dbReference type="Pfam" id="PF13505">
    <property type="entry name" value="OMP_b-brl"/>
    <property type="match status" value="1"/>
</dbReference>
<reference evidence="8 9" key="1">
    <citation type="journal article" date="2010" name="J. Bacteriol.">
        <title>Complete genome sequence of the aerobic facultative methanotroph Methylocella silvestris BL2.</title>
        <authorList>
            <person name="Chen Y."/>
            <person name="Crombie A."/>
            <person name="Rahman M.T."/>
            <person name="Dedysh S.N."/>
            <person name="Liesack W."/>
            <person name="Stott M.B."/>
            <person name="Alam M."/>
            <person name="Theisen A.R."/>
            <person name="Murrell J.C."/>
            <person name="Dunfield P.F."/>
        </authorList>
    </citation>
    <scope>NUCLEOTIDE SEQUENCE [LARGE SCALE GENOMIC DNA]</scope>
    <source>
        <strain evidence="9">DSM 15510 / CIP 108128 / LMG 27833 / NCIMB 13906 / BL2</strain>
    </source>
</reference>
<organism evidence="8 9">
    <name type="scientific">Methylocella silvestris (strain DSM 15510 / CIP 108128 / LMG 27833 / NCIMB 13906 / BL2)</name>
    <dbReference type="NCBI Taxonomy" id="395965"/>
    <lineage>
        <taxon>Bacteria</taxon>
        <taxon>Pseudomonadati</taxon>
        <taxon>Pseudomonadota</taxon>
        <taxon>Alphaproteobacteria</taxon>
        <taxon>Hyphomicrobiales</taxon>
        <taxon>Beijerinckiaceae</taxon>
        <taxon>Methylocella</taxon>
    </lineage>
</organism>
<evidence type="ECO:0000259" key="7">
    <source>
        <dbReference type="Pfam" id="PF13505"/>
    </source>
</evidence>
<evidence type="ECO:0000256" key="5">
    <source>
        <dbReference type="ARBA" id="ARBA00038306"/>
    </source>
</evidence>
<keyword evidence="2 6" id="KW-0732">Signal</keyword>
<dbReference type="eggNOG" id="COG3637">
    <property type="taxonomic scope" value="Bacteria"/>
</dbReference>